<dbReference type="InterPro" id="IPR036259">
    <property type="entry name" value="MFS_trans_sf"/>
</dbReference>
<keyword evidence="4 7" id="KW-0812">Transmembrane</keyword>
<evidence type="ECO:0000313" key="8">
    <source>
        <dbReference type="EMBL" id="GAY74190.1"/>
    </source>
</evidence>
<evidence type="ECO:0000256" key="6">
    <source>
        <dbReference type="ARBA" id="ARBA00023136"/>
    </source>
</evidence>
<dbReference type="GO" id="GO:0005886">
    <property type="term" value="C:plasma membrane"/>
    <property type="evidence" value="ECO:0007669"/>
    <property type="project" value="UniProtKB-SubCell"/>
</dbReference>
<keyword evidence="6 7" id="KW-0472">Membrane</keyword>
<feature type="transmembrane region" description="Helical" evidence="7">
    <location>
        <begin position="20"/>
        <end position="42"/>
    </location>
</feature>
<evidence type="ECO:0000256" key="4">
    <source>
        <dbReference type="ARBA" id="ARBA00022692"/>
    </source>
</evidence>
<comment type="caution">
    <text evidence="8">The sequence shown here is derived from an EMBL/GenBank/DDBJ whole genome shotgun (WGS) entry which is preliminary data.</text>
</comment>
<organism evidence="8 9">
    <name type="scientific">Lentilactobacillus kosonis</name>
    <dbReference type="NCBI Taxonomy" id="2810561"/>
    <lineage>
        <taxon>Bacteria</taxon>
        <taxon>Bacillati</taxon>
        <taxon>Bacillota</taxon>
        <taxon>Bacilli</taxon>
        <taxon>Lactobacillales</taxon>
        <taxon>Lactobacillaceae</taxon>
        <taxon>Lentilactobacillus</taxon>
    </lineage>
</organism>
<dbReference type="SUPFAM" id="SSF103473">
    <property type="entry name" value="MFS general substrate transporter"/>
    <property type="match status" value="1"/>
</dbReference>
<gene>
    <name evidence="8" type="ORF">NBRC111893_2336</name>
</gene>
<dbReference type="Gene3D" id="1.20.1250.20">
    <property type="entry name" value="MFS general substrate transporter like domains"/>
    <property type="match status" value="1"/>
</dbReference>
<feature type="transmembrane region" description="Helical" evidence="7">
    <location>
        <begin position="54"/>
        <end position="74"/>
    </location>
</feature>
<keyword evidence="5 7" id="KW-1133">Transmembrane helix</keyword>
<keyword evidence="9" id="KW-1185">Reference proteome</keyword>
<evidence type="ECO:0000256" key="2">
    <source>
        <dbReference type="ARBA" id="ARBA00022448"/>
    </source>
</evidence>
<keyword evidence="2" id="KW-0813">Transport</keyword>
<reference evidence="8 9" key="1">
    <citation type="submission" date="2017-11" db="EMBL/GenBank/DDBJ databases">
        <title>Draft Genome Sequence of Lactobacillus curieae NBRC 111893 isolated from Koso, a Japanese sugar-Vegetable Fermented Beverage.</title>
        <authorList>
            <person name="Chiou T.Y."/>
            <person name="Oshima K."/>
            <person name="Suda W."/>
            <person name="Hattori M."/>
            <person name="Takahashi T."/>
        </authorList>
    </citation>
    <scope>NUCLEOTIDE SEQUENCE [LARGE SCALE GENOMIC DNA]</scope>
    <source>
        <strain evidence="8 9">NBRC111893</strain>
    </source>
</reference>
<evidence type="ECO:0000313" key="9">
    <source>
        <dbReference type="Proteomes" id="UP000286974"/>
    </source>
</evidence>
<evidence type="ECO:0000256" key="5">
    <source>
        <dbReference type="ARBA" id="ARBA00022989"/>
    </source>
</evidence>
<evidence type="ECO:0000256" key="7">
    <source>
        <dbReference type="SAM" id="Phobius"/>
    </source>
</evidence>
<accession>A0A401FP85</accession>
<dbReference type="EMBL" id="BEXA01000007">
    <property type="protein sequence ID" value="GAY74190.1"/>
    <property type="molecule type" value="Genomic_DNA"/>
</dbReference>
<dbReference type="Proteomes" id="UP000286974">
    <property type="component" value="Unassembled WGS sequence"/>
</dbReference>
<comment type="subcellular location">
    <subcellularLocation>
        <location evidence="1">Cell membrane</location>
        <topology evidence="1">Multi-pass membrane protein</topology>
    </subcellularLocation>
</comment>
<evidence type="ECO:0000256" key="1">
    <source>
        <dbReference type="ARBA" id="ARBA00004651"/>
    </source>
</evidence>
<sequence length="103" mass="11045">MLTTRGVIKSLNNSQLVFGMFVTTMIIQAANNSIAPILALYVREIMNNSPQATFFSGVVAAIPGIATLFAAPMLGRVGDRVGSEKSSCLDLGLPFSFTFQWLS</sequence>
<keyword evidence="3" id="KW-1003">Cell membrane</keyword>
<name>A0A401FP85_9LACO</name>
<dbReference type="PANTHER" id="PTHR43414:SF6">
    <property type="entry name" value="MULTIDRUG RESISTANCE PROTEIN MDTG"/>
    <property type="match status" value="1"/>
</dbReference>
<dbReference type="AlphaFoldDB" id="A0A401FP85"/>
<protein>
    <submittedName>
        <fullName evidence="8">Multidrug-efflux transporter, major facilitator superfamily</fullName>
    </submittedName>
</protein>
<dbReference type="PANTHER" id="PTHR43414">
    <property type="entry name" value="MULTIDRUG RESISTANCE PROTEIN MDTG"/>
    <property type="match status" value="1"/>
</dbReference>
<evidence type="ECO:0000256" key="3">
    <source>
        <dbReference type="ARBA" id="ARBA00022475"/>
    </source>
</evidence>
<proteinExistence type="predicted"/>